<evidence type="ECO:0000313" key="3">
    <source>
        <dbReference type="Proteomes" id="UP000738359"/>
    </source>
</evidence>
<feature type="compositionally biased region" description="Polar residues" evidence="1">
    <location>
        <begin position="490"/>
        <end position="516"/>
    </location>
</feature>
<proteinExistence type="predicted"/>
<feature type="compositionally biased region" description="Basic and acidic residues" evidence="1">
    <location>
        <begin position="996"/>
        <end position="1007"/>
    </location>
</feature>
<organism evidence="2 3">
    <name type="scientific">Mortierella alpina</name>
    <name type="common">Oleaginous fungus</name>
    <name type="synonym">Mortierella renispora</name>
    <dbReference type="NCBI Taxonomy" id="64518"/>
    <lineage>
        <taxon>Eukaryota</taxon>
        <taxon>Fungi</taxon>
        <taxon>Fungi incertae sedis</taxon>
        <taxon>Mucoromycota</taxon>
        <taxon>Mortierellomycotina</taxon>
        <taxon>Mortierellomycetes</taxon>
        <taxon>Mortierellales</taxon>
        <taxon>Mortierellaceae</taxon>
        <taxon>Mortierella</taxon>
    </lineage>
</organism>
<feature type="region of interest" description="Disordered" evidence="1">
    <location>
        <begin position="645"/>
        <end position="726"/>
    </location>
</feature>
<feature type="region of interest" description="Disordered" evidence="1">
    <location>
        <begin position="307"/>
        <end position="328"/>
    </location>
</feature>
<feature type="region of interest" description="Disordered" evidence="1">
    <location>
        <begin position="250"/>
        <end position="280"/>
    </location>
</feature>
<feature type="compositionally biased region" description="Polar residues" evidence="1">
    <location>
        <begin position="1673"/>
        <end position="1686"/>
    </location>
</feature>
<feature type="compositionally biased region" description="Basic and acidic residues" evidence="1">
    <location>
        <begin position="8"/>
        <end position="26"/>
    </location>
</feature>
<feature type="compositionally biased region" description="Polar residues" evidence="1">
    <location>
        <begin position="760"/>
        <end position="769"/>
    </location>
</feature>
<feature type="region of interest" description="Disordered" evidence="1">
    <location>
        <begin position="1160"/>
        <end position="1189"/>
    </location>
</feature>
<feature type="compositionally biased region" description="Basic and acidic residues" evidence="1">
    <location>
        <begin position="1741"/>
        <end position="1750"/>
    </location>
</feature>
<feature type="compositionally biased region" description="Polar residues" evidence="1">
    <location>
        <begin position="687"/>
        <end position="697"/>
    </location>
</feature>
<gene>
    <name evidence="2" type="ORF">BGZ70_008578</name>
</gene>
<name>A0A9P6J3M7_MORAP</name>
<feature type="compositionally biased region" description="Low complexity" evidence="1">
    <location>
        <begin position="708"/>
        <end position="719"/>
    </location>
</feature>
<feature type="region of interest" description="Disordered" evidence="1">
    <location>
        <begin position="572"/>
        <end position="603"/>
    </location>
</feature>
<feature type="region of interest" description="Disordered" evidence="1">
    <location>
        <begin position="1727"/>
        <end position="1763"/>
    </location>
</feature>
<feature type="compositionally biased region" description="Basic residues" evidence="1">
    <location>
        <begin position="194"/>
        <end position="205"/>
    </location>
</feature>
<keyword evidence="3" id="KW-1185">Reference proteome</keyword>
<feature type="region of interest" description="Disordered" evidence="1">
    <location>
        <begin position="370"/>
        <end position="447"/>
    </location>
</feature>
<comment type="caution">
    <text evidence="2">The sequence shown here is derived from an EMBL/GenBank/DDBJ whole genome shotgun (WGS) entry which is preliminary data.</text>
</comment>
<dbReference type="EMBL" id="JAAAHY010000627">
    <property type="protein sequence ID" value="KAF9960528.1"/>
    <property type="molecule type" value="Genomic_DNA"/>
</dbReference>
<feature type="compositionally biased region" description="Polar residues" evidence="1">
    <location>
        <begin position="80"/>
        <end position="103"/>
    </location>
</feature>
<feature type="region of interest" description="Disordered" evidence="1">
    <location>
        <begin position="760"/>
        <end position="861"/>
    </location>
</feature>
<feature type="compositionally biased region" description="Gly residues" evidence="1">
    <location>
        <begin position="264"/>
        <end position="280"/>
    </location>
</feature>
<feature type="region of interest" description="Disordered" evidence="1">
    <location>
        <begin position="1"/>
        <end position="225"/>
    </location>
</feature>
<feature type="region of interest" description="Disordered" evidence="1">
    <location>
        <begin position="1088"/>
        <end position="1108"/>
    </location>
</feature>
<accession>A0A9P6J3M7</accession>
<reference evidence="2" key="1">
    <citation type="journal article" date="2020" name="Fungal Divers.">
        <title>Resolving the Mortierellaceae phylogeny through synthesis of multi-gene phylogenetics and phylogenomics.</title>
        <authorList>
            <person name="Vandepol N."/>
            <person name="Liber J."/>
            <person name="Desiro A."/>
            <person name="Na H."/>
            <person name="Kennedy M."/>
            <person name="Barry K."/>
            <person name="Grigoriev I.V."/>
            <person name="Miller A.N."/>
            <person name="O'Donnell K."/>
            <person name="Stajich J.E."/>
            <person name="Bonito G."/>
        </authorList>
    </citation>
    <scope>NUCLEOTIDE SEQUENCE</scope>
    <source>
        <strain evidence="2">CK1249</strain>
    </source>
</reference>
<feature type="compositionally biased region" description="Polar residues" evidence="1">
    <location>
        <begin position="955"/>
        <end position="968"/>
    </location>
</feature>
<feature type="region of interest" description="Disordered" evidence="1">
    <location>
        <begin position="1653"/>
        <end position="1686"/>
    </location>
</feature>
<feature type="compositionally biased region" description="Gly residues" evidence="1">
    <location>
        <begin position="307"/>
        <end position="321"/>
    </location>
</feature>
<feature type="compositionally biased region" description="Basic and acidic residues" evidence="1">
    <location>
        <begin position="375"/>
        <end position="401"/>
    </location>
</feature>
<feature type="compositionally biased region" description="Polar residues" evidence="1">
    <location>
        <begin position="810"/>
        <end position="819"/>
    </location>
</feature>
<feature type="region of interest" description="Disordered" evidence="1">
    <location>
        <begin position="467"/>
        <end position="537"/>
    </location>
</feature>
<feature type="region of interest" description="Disordered" evidence="1">
    <location>
        <begin position="955"/>
        <end position="1016"/>
    </location>
</feature>
<evidence type="ECO:0000256" key="1">
    <source>
        <dbReference type="SAM" id="MobiDB-lite"/>
    </source>
</evidence>
<feature type="compositionally biased region" description="Low complexity" evidence="1">
    <location>
        <begin position="667"/>
        <end position="681"/>
    </location>
</feature>
<feature type="compositionally biased region" description="Polar residues" evidence="1">
    <location>
        <begin position="162"/>
        <end position="173"/>
    </location>
</feature>
<feature type="compositionally biased region" description="Basic and acidic residues" evidence="1">
    <location>
        <begin position="473"/>
        <end position="485"/>
    </location>
</feature>
<feature type="compositionally biased region" description="Low complexity" evidence="1">
    <location>
        <begin position="209"/>
        <end position="225"/>
    </location>
</feature>
<sequence length="1802" mass="190779">MSNNTPQHSRDQRDDSTMLSHDETSSQKHSPVRMSSHHNTAAAESQVAMAEYGGTQAKAMPTATSSSTQHKDADVPFPSAQANTQQRVSSGATKHTTSGQGDPTETERPYYGLSSSFFKRQSVGRDGGDSPTLGHSFSSRFDSEGAEAPMPSEHSHGPRASNDVNENRSSYSDGSHETRALDASATGATALSSSKKKKNKKKKKGQGQSGYSGSDEGATSGSTSGALGQQVHLVHSAGPHHAVIPHHIKRSTHAGNNGTSDQGGMIGIGDQGGTIGIGEQGGMTGTGDQGGMIGIGEQGAMIGIGDQGGPSGHGDQGGMIGIGDRNNHTMAAPAHSIHYAGTHSHHKAPLSQDAPPELEKALHFEASHATAFPSTKRDSSDDTAHRHGQGDREHTSSERMNEPVVSIGELPRHERFSGPLEYLEDNSGGGTGTETRADSKHRGTHASAAKVGAGLAGLGTAAAAAGQFGSPMTHHDPSAIQKQDHAPQGSFFTQPDTFNHKTASSSHANDSRQSGQRAGATYSPSAPPNQDHHDHHKASRIETIHEPYHGSSSYTGPSRQSQASERIETIHQPYTGPEPGSTGANSDVGGAASAPSGSQTLNKRTTWFGFGVPVKEKKVKPPTKARPLSFGYGYKDHAKAYKADWKQRSKAESSSDSPVLASMAPQHSGSEAGPSAHSSSPSHDHTAQAQKSMQTASMPKKGHYLTHSKSLSAKSPSSPRVMPGFIPANMRRSHLPPPQSAMTASSTISAVGSPIVTPSSSLQIQSVTPQRPGAGNSPQIHSFSPSQDRPVHVEETWHTSNMPRGHYLTHSKSLNSKRQSTPREIPSFAPPSLRRSHVPTPPPQPSAAHHMNSRSTRAMAATGAAAVPLSLAAASSLGRNSHHSTAAALPTPKTDVSLYDEEQGSYPRGEKDVHDNPAPSAHPSKVTELSVSSSSDHRLAPLVMASVPAYDTAAETSRLASSETSPIHNQLRRPSTAAMPKKPNADLSLYPEEEGAYSRREEDRHENPAPSEHPTGVTEEIQLDEKDMHAHHDAHLTMTDKVKDALGGLHMPSLSSKNSKKKKKKKAAATAAVTATGAAGVAAALRSMTPEPDDTQDEGSISARKVEPVSTTPSTILVTDKATTTHLTTKNAGSASAAASAAVAAGAAASHNRKMSRLLRKGSSGAEKTADDDELAVKSAGTHVSKDSETAEAMIPASDFAVHSQGVQDKTAVVEDDDDMEAAVIRAGEQAAMTVQTTSTKAIVFADEAEGSTSRHPGDIAVIESTTTTAVIESTDEEVEDEDGKKKKVKKNKVPLKTRISKATSSSAAAVSSAASHSAAAVSSAASHSAAAVTAAAVSSAAAVSAAAVAYKERQPVGEKPVLLLTEDDVPQPPMPQVSHKLALTEDDVDKPVVPTVSHLLTLTEDDVEKPTVPVVSHRLTLTEDDVDKPVPTLSAPPVLRLTEDDVVKPDPSSASHPVVPKVQPKLVSTSMIKVTTAPRPMIPEHPVKGKDLKFPKVVMPVVVMPKMPHMRAPKMPHVSKPKMFKFSAPKMPHVRMPTLRRKSKVAPEVVKTTTVVQTVPVVAATVAAVAKPEPVRTFVVNPPAAAHASSSKAVPTFTSKLVEPIEQVPVAPEPIKTFVLDTPPAVQAAPKAVPVITSKLVEPRVEPPKTEWVQPSAAYVPPPPQPEVEASHLQQTTPAPTSDNGESVLWVKKTYTTHHYYDSQDEDELDEYGYRKDRDISRYIAPMRSNSGRYTSADGPKTDRLDYNLRNHTRPAGYQGQPVQKQQVYNFQPDQKQDQQQQHRFLGNNMGYNTQPRQSAF</sequence>
<feature type="region of interest" description="Disordered" evidence="1">
    <location>
        <begin position="882"/>
        <end position="936"/>
    </location>
</feature>
<feature type="compositionally biased region" description="Polar residues" evidence="1">
    <location>
        <begin position="776"/>
        <end position="787"/>
    </location>
</feature>
<evidence type="ECO:0000313" key="2">
    <source>
        <dbReference type="EMBL" id="KAF9960528.1"/>
    </source>
</evidence>
<protein>
    <submittedName>
        <fullName evidence="2">Uncharacterized protein</fullName>
    </submittedName>
</protein>
<dbReference type="OrthoDB" id="2450085at2759"/>
<dbReference type="Proteomes" id="UP000738359">
    <property type="component" value="Unassembled WGS sequence"/>
</dbReference>